<keyword evidence="3" id="KW-1185">Reference proteome</keyword>
<accession>A0A830GDG1</accession>
<evidence type="ECO:0000313" key="3">
    <source>
        <dbReference type="Proteomes" id="UP000608850"/>
    </source>
</evidence>
<dbReference type="RefSeq" id="WP_229772855.1">
    <property type="nucleotide sequence ID" value="NZ_BMOQ01000006.1"/>
</dbReference>
<proteinExistence type="predicted"/>
<organism evidence="2 3">
    <name type="scientific">Halarchaeum nitratireducens</name>
    <dbReference type="NCBI Taxonomy" id="489913"/>
    <lineage>
        <taxon>Archaea</taxon>
        <taxon>Methanobacteriati</taxon>
        <taxon>Methanobacteriota</taxon>
        <taxon>Stenosarchaea group</taxon>
        <taxon>Halobacteria</taxon>
        <taxon>Halobacteriales</taxon>
        <taxon>Halobacteriaceae</taxon>
    </lineage>
</organism>
<evidence type="ECO:0000256" key="1">
    <source>
        <dbReference type="SAM" id="MobiDB-lite"/>
    </source>
</evidence>
<dbReference type="PROSITE" id="PS51318">
    <property type="entry name" value="TAT"/>
    <property type="match status" value="1"/>
</dbReference>
<sequence>MTTGMKRRNFVKYAGVGAAAGLAGCSGGGGGDGGESDSDGTTSGSSDTLDSGSRPLQWIGPAWAARSGQSDKFTEMTGIDLEITTATNSTTQQRVLSGGQSSLDAVSCDTSAIGAIATDNDATYALPTSDFSNWTPDAVADLFTDPGSALEGLGQQVETYNEILWDDPGEQTEFKFPPTICNFDAIGSNPKYVDEVSKWGALFDDQYEGQVAMGGTAAITIPEAIMYLLDNDMIDGDIGTLNNPTEGQIDTAVDFLIDQKQSGQFRSTWTAYGNSVNLMSSEEAVIGDIWQPACLDVRRSGTPCNYATMSEGIQGYRYWYGGVAPLKPGAQDRNNMAEVQSLINDVHWGAWFPGYIQNWGYSVPHYPNTDLVRDGSDDSGQGMGPEYYDWAYNGTGTYQSVENDALFDPQSYEWSMEEGEPADDGCVRDSGPISERIDRIGFFQIWPDNSSHMLERWREFTSA</sequence>
<gene>
    <name evidence="2" type="ORF">GCM10009021_23000</name>
</gene>
<comment type="caution">
    <text evidence="2">The sequence shown here is derived from an EMBL/GenBank/DDBJ whole genome shotgun (WGS) entry which is preliminary data.</text>
</comment>
<dbReference type="Gene3D" id="3.40.190.10">
    <property type="entry name" value="Periplasmic binding protein-like II"/>
    <property type="match status" value="1"/>
</dbReference>
<feature type="region of interest" description="Disordered" evidence="1">
    <location>
        <begin position="24"/>
        <end position="61"/>
    </location>
</feature>
<dbReference type="Proteomes" id="UP000608850">
    <property type="component" value="Unassembled WGS sequence"/>
</dbReference>
<dbReference type="SUPFAM" id="SSF53850">
    <property type="entry name" value="Periplasmic binding protein-like II"/>
    <property type="match status" value="1"/>
</dbReference>
<dbReference type="InterPro" id="IPR006311">
    <property type="entry name" value="TAT_signal"/>
</dbReference>
<evidence type="ECO:0000313" key="2">
    <source>
        <dbReference type="EMBL" id="GGN21125.1"/>
    </source>
</evidence>
<evidence type="ECO:0008006" key="4">
    <source>
        <dbReference type="Google" id="ProtNLM"/>
    </source>
</evidence>
<name>A0A830GDG1_9EURY</name>
<feature type="compositionally biased region" description="Gly residues" evidence="1">
    <location>
        <begin position="24"/>
        <end position="33"/>
    </location>
</feature>
<dbReference type="EMBL" id="BMOQ01000006">
    <property type="protein sequence ID" value="GGN21125.1"/>
    <property type="molecule type" value="Genomic_DNA"/>
</dbReference>
<dbReference type="AlphaFoldDB" id="A0A830GDG1"/>
<dbReference type="PROSITE" id="PS51257">
    <property type="entry name" value="PROKAR_LIPOPROTEIN"/>
    <property type="match status" value="1"/>
</dbReference>
<reference evidence="2 3" key="1">
    <citation type="journal article" date="2019" name="Int. J. Syst. Evol. Microbiol.">
        <title>The Global Catalogue of Microorganisms (GCM) 10K type strain sequencing project: providing services to taxonomists for standard genome sequencing and annotation.</title>
        <authorList>
            <consortium name="The Broad Institute Genomics Platform"/>
            <consortium name="The Broad Institute Genome Sequencing Center for Infectious Disease"/>
            <person name="Wu L."/>
            <person name="Ma J."/>
        </authorList>
    </citation>
    <scope>NUCLEOTIDE SEQUENCE [LARGE SCALE GENOMIC DNA]</scope>
    <source>
        <strain evidence="2 3">JCM 16331</strain>
    </source>
</reference>
<feature type="compositionally biased region" description="Low complexity" evidence="1">
    <location>
        <begin position="39"/>
        <end position="53"/>
    </location>
</feature>
<protein>
    <recommendedName>
        <fullName evidence="4">Spermidine/putrescine ABC transporter substrate-binding protein</fullName>
    </recommendedName>
</protein>